<gene>
    <name evidence="1" type="ORF">DPEC_G00038490</name>
</gene>
<evidence type="ECO:0000313" key="1">
    <source>
        <dbReference type="EMBL" id="KAJ8014267.1"/>
    </source>
</evidence>
<name>A0ACC2HE80_DALPE</name>
<evidence type="ECO:0000313" key="2">
    <source>
        <dbReference type="Proteomes" id="UP001157502"/>
    </source>
</evidence>
<dbReference type="EMBL" id="CM055730">
    <property type="protein sequence ID" value="KAJ8014267.1"/>
    <property type="molecule type" value="Genomic_DNA"/>
</dbReference>
<protein>
    <submittedName>
        <fullName evidence="1">Uncharacterized protein</fullName>
    </submittedName>
</protein>
<accession>A0ACC2HE80</accession>
<comment type="caution">
    <text evidence="1">The sequence shown here is derived from an EMBL/GenBank/DDBJ whole genome shotgun (WGS) entry which is preliminary data.</text>
</comment>
<keyword evidence="2" id="KW-1185">Reference proteome</keyword>
<proteinExistence type="predicted"/>
<sequence length="480" mass="54563">MLKKERCGRIDSISSRVKTTNLKDKSPEWRNLCPIEYVVKWSEVGSKFTISCLKKEADEGSGLNLEQMKEEPDEPFFAQYEEEFPGCDIAEQSVIVKTDDSDEDDLTEPGSSQLVPIGDGYDSGLEKEEYSSPGGSYQCNYCGKCYSHSSSLSRHQQLHTGKAPPTPNKKMDTGSAEGNKYNCTQCVMRFKSRRALGTHLRTHRGMRVYPCNICGKDFNHSSSLSRHRLIHKKGKGIPSGAPVPDISYVRRQPRSRKNNKKTREKKRPVEKKFTTEKSPPGKNLAGEKFYACTQCDMTFKNSIGLSKHQVSHVKDLLNNYAEGKGSLAKSSDLKIRLKLCSRGKPNFYTLCKKNKRSRATKRQRQASVSEEDEGQYACDQCDKHFSQAQSLTRHQQMHKGENQFSCSYCKKTFTRLANLHHHERSHSTGGKYECTTCNKTFVHSSSYSRHKRQHAEEVERAHQRLRMSVDETAPLESDSE</sequence>
<organism evidence="1 2">
    <name type="scientific">Dallia pectoralis</name>
    <name type="common">Alaska blackfish</name>
    <dbReference type="NCBI Taxonomy" id="75939"/>
    <lineage>
        <taxon>Eukaryota</taxon>
        <taxon>Metazoa</taxon>
        <taxon>Chordata</taxon>
        <taxon>Craniata</taxon>
        <taxon>Vertebrata</taxon>
        <taxon>Euteleostomi</taxon>
        <taxon>Actinopterygii</taxon>
        <taxon>Neopterygii</taxon>
        <taxon>Teleostei</taxon>
        <taxon>Protacanthopterygii</taxon>
        <taxon>Esociformes</taxon>
        <taxon>Umbridae</taxon>
        <taxon>Dallia</taxon>
    </lineage>
</organism>
<reference evidence="1" key="1">
    <citation type="submission" date="2021-05" db="EMBL/GenBank/DDBJ databases">
        <authorList>
            <person name="Pan Q."/>
            <person name="Jouanno E."/>
            <person name="Zahm M."/>
            <person name="Klopp C."/>
            <person name="Cabau C."/>
            <person name="Louis A."/>
            <person name="Berthelot C."/>
            <person name="Parey E."/>
            <person name="Roest Crollius H."/>
            <person name="Montfort J."/>
            <person name="Robinson-Rechavi M."/>
            <person name="Bouchez O."/>
            <person name="Lampietro C."/>
            <person name="Lopez Roques C."/>
            <person name="Donnadieu C."/>
            <person name="Postlethwait J."/>
            <person name="Bobe J."/>
            <person name="Dillon D."/>
            <person name="Chandos A."/>
            <person name="von Hippel F."/>
            <person name="Guiguen Y."/>
        </authorList>
    </citation>
    <scope>NUCLEOTIDE SEQUENCE</scope>
    <source>
        <strain evidence="1">YG-Jan2019</strain>
    </source>
</reference>
<dbReference type="Proteomes" id="UP001157502">
    <property type="component" value="Chromosome 3"/>
</dbReference>